<dbReference type="SUPFAM" id="SSF48371">
    <property type="entry name" value="ARM repeat"/>
    <property type="match status" value="1"/>
</dbReference>
<dbReference type="Proteomes" id="UP000252355">
    <property type="component" value="Unassembled WGS sequence"/>
</dbReference>
<feature type="compositionally biased region" description="Low complexity" evidence="1">
    <location>
        <begin position="430"/>
        <end position="456"/>
    </location>
</feature>
<accession>A0A367ZMP6</accession>
<feature type="region of interest" description="Disordered" evidence="1">
    <location>
        <begin position="422"/>
        <end position="456"/>
    </location>
</feature>
<feature type="region of interest" description="Disordered" evidence="1">
    <location>
        <begin position="378"/>
        <end position="406"/>
    </location>
</feature>
<protein>
    <recommendedName>
        <fullName evidence="4">HEAT repeat domain-containing protein</fullName>
    </recommendedName>
</protein>
<dbReference type="InterPro" id="IPR016024">
    <property type="entry name" value="ARM-type_fold"/>
</dbReference>
<evidence type="ECO:0000313" key="2">
    <source>
        <dbReference type="EMBL" id="RCK79320.1"/>
    </source>
</evidence>
<proteinExistence type="predicted"/>
<reference evidence="2 3" key="1">
    <citation type="submission" date="2018-05" db="EMBL/GenBank/DDBJ databases">
        <title>A metagenomic window into the 2 km-deep terrestrial subsurface aquifer revealed taxonomically and functionally diverse microbial community comprising novel uncultured bacterial lineages.</title>
        <authorList>
            <person name="Kadnikov V.V."/>
            <person name="Mardanov A.V."/>
            <person name="Beletsky A.V."/>
            <person name="Banks D."/>
            <person name="Pimenov N.V."/>
            <person name="Frank Y.A."/>
            <person name="Karnachuk O.V."/>
            <person name="Ravin N.V."/>
        </authorList>
    </citation>
    <scope>NUCLEOTIDE SEQUENCE [LARGE SCALE GENOMIC DNA]</scope>
    <source>
        <strain evidence="2">BY5</strain>
    </source>
</reference>
<name>A0A367ZMP6_9BACT</name>
<dbReference type="Pfam" id="PF13646">
    <property type="entry name" value="HEAT_2"/>
    <property type="match status" value="2"/>
</dbReference>
<dbReference type="AlphaFoldDB" id="A0A367ZMP6"/>
<evidence type="ECO:0000313" key="3">
    <source>
        <dbReference type="Proteomes" id="UP000252355"/>
    </source>
</evidence>
<evidence type="ECO:0000256" key="1">
    <source>
        <dbReference type="SAM" id="MobiDB-lite"/>
    </source>
</evidence>
<dbReference type="InterPro" id="IPR011989">
    <property type="entry name" value="ARM-like"/>
</dbReference>
<organism evidence="2 3">
    <name type="scientific">Candidatus Ozemobacter sibiricus</name>
    <dbReference type="NCBI Taxonomy" id="2268124"/>
    <lineage>
        <taxon>Bacteria</taxon>
        <taxon>Candidatus Ozemobacteria</taxon>
        <taxon>Candidatus Ozemobacterales</taxon>
        <taxon>Candidatus Ozemobacteraceae</taxon>
        <taxon>Candidatus Ozemobacter</taxon>
    </lineage>
</organism>
<evidence type="ECO:0008006" key="4">
    <source>
        <dbReference type="Google" id="ProtNLM"/>
    </source>
</evidence>
<dbReference type="Gene3D" id="1.25.10.10">
    <property type="entry name" value="Leucine-rich Repeat Variant"/>
    <property type="match status" value="2"/>
</dbReference>
<comment type="caution">
    <text evidence="2">The sequence shown here is derived from an EMBL/GenBank/DDBJ whole genome shotgun (WGS) entry which is preliminary data.</text>
</comment>
<feature type="compositionally biased region" description="Low complexity" evidence="1">
    <location>
        <begin position="389"/>
        <end position="406"/>
    </location>
</feature>
<gene>
    <name evidence="2" type="ORF">OZSIB_0191</name>
</gene>
<dbReference type="EMBL" id="QOQW01000014">
    <property type="protein sequence ID" value="RCK79320.1"/>
    <property type="molecule type" value="Genomic_DNA"/>
</dbReference>
<sequence>MPASGEQFLQRDLEAPFRSFRLMAIEEIIRRGEPEPWLAILEARLAREDDEECRIALEHALGILRDRRAAAEGVAGAAAVAAFLQSFRGAEAARQASLLASAPPSLQRALVPHLAELVAAAAHPLVQARVLRTWTGDWPAAELPLAVSLLRADSLAVRLAALELLARHAPDRLWQSLPRLLVHPEPRLRGLAIRGLLRLDPAEAFDHLAALFRSADPQHRRAALLASVHFPFDQVKPLFLELLARETDSDLLERVLLIVRNNPDPDLPFQILELADEDESRRIRYLQPLVLDLTQALAASGLLPGDEADFRRRLQEHAEDRAARRWVHRFLTTLDDREPEENEVLIEAAARSPVVARHLAAAPAWDLPPAARTWLAHWLNPDRPGSPAPGGQATPTTAPPLTGEPPVTAAATTVAVSPLAAPLPVDRPASEPAASAASPETAAGLRSAGAAPGARPATDPAISGLIRWLAALDADGVAARVDDLRRRLQAADTPPAVLAVALRTLRRTGSTGFLAEAEALLGHADPRVVGAALEYLGAFSPERLALSLGRFLKAKRPAVRRAALKALRALDQTQALSALRMMIEGTAAQQKMGLECLIHFEFAVVRDLVGTLIRRGATDEIRRGAWLLLANNPGPENFPLLFALRQEFSAGGADLTQAAQAERLLAETFAYLDRAGRRPAPSFEALLARLQQEWEAAEARRRAAPKPYSAARLHGPGGRRWWEPWLDLLRGDLDPETRQQLGQSWRRPALVGLVMLGLAWFGLLSSVERPAGLPPQGGPLPAVPTRLQGVVVESAADWLRIATPAGEEHLVMAPPGTWFSPQLQQRSVALTILPFRREGERVVRSTFVRWEAPP</sequence>